<gene>
    <name evidence="1" type="ORF">LMG27177_01990</name>
</gene>
<organism evidence="1 2">
    <name type="scientific">Paraburkholderia fynbosensis</name>
    <dbReference type="NCBI Taxonomy" id="1200993"/>
    <lineage>
        <taxon>Bacteria</taxon>
        <taxon>Pseudomonadati</taxon>
        <taxon>Pseudomonadota</taxon>
        <taxon>Betaproteobacteria</taxon>
        <taxon>Burkholderiales</taxon>
        <taxon>Burkholderiaceae</taxon>
        <taxon>Paraburkholderia</taxon>
    </lineage>
</organism>
<dbReference type="Proteomes" id="UP000494252">
    <property type="component" value="Unassembled WGS sequence"/>
</dbReference>
<proteinExistence type="predicted"/>
<protein>
    <submittedName>
        <fullName evidence="1">Uncharacterized protein</fullName>
    </submittedName>
</protein>
<sequence>MLSSNEWRTRTVEDGVVRCPSCNSLNVTMGACAVGAYTIYQKYVCEGCGYEFQAMFGLIGCVPGSNNEGNDT</sequence>
<dbReference type="EMBL" id="CADIKI010000005">
    <property type="protein sequence ID" value="CAB3786357.1"/>
    <property type="molecule type" value="Genomic_DNA"/>
</dbReference>
<name>A0A6J5FWY0_9BURK</name>
<accession>A0A6J5FWY0</accession>
<keyword evidence="2" id="KW-1185">Reference proteome</keyword>
<dbReference type="RefSeq" id="WP_175159227.1">
    <property type="nucleotide sequence ID" value="NZ_CADIKI010000005.1"/>
</dbReference>
<evidence type="ECO:0000313" key="2">
    <source>
        <dbReference type="Proteomes" id="UP000494252"/>
    </source>
</evidence>
<dbReference type="AlphaFoldDB" id="A0A6J5FWY0"/>
<reference evidence="1 2" key="1">
    <citation type="submission" date="2020-04" db="EMBL/GenBank/DDBJ databases">
        <authorList>
            <person name="De Canck E."/>
        </authorList>
    </citation>
    <scope>NUCLEOTIDE SEQUENCE [LARGE SCALE GENOMIC DNA]</scope>
    <source>
        <strain evidence="1 2">LMG 27177</strain>
    </source>
</reference>
<evidence type="ECO:0000313" key="1">
    <source>
        <dbReference type="EMBL" id="CAB3786357.1"/>
    </source>
</evidence>